<accession>A0A4Y2VFT6</accession>
<evidence type="ECO:0000313" key="3">
    <source>
        <dbReference type="Proteomes" id="UP000499080"/>
    </source>
</evidence>
<keyword evidence="3" id="KW-1185">Reference proteome</keyword>
<keyword evidence="1" id="KW-1133">Transmembrane helix</keyword>
<dbReference type="EMBL" id="BGPR01046222">
    <property type="protein sequence ID" value="GBO23194.1"/>
    <property type="molecule type" value="Genomic_DNA"/>
</dbReference>
<reference evidence="2 3" key="1">
    <citation type="journal article" date="2019" name="Sci. Rep.">
        <title>Orb-weaving spider Araneus ventricosus genome elucidates the spidroin gene catalogue.</title>
        <authorList>
            <person name="Kono N."/>
            <person name="Nakamura H."/>
            <person name="Ohtoshi R."/>
            <person name="Moran D.A.P."/>
            <person name="Shinohara A."/>
            <person name="Yoshida Y."/>
            <person name="Fujiwara M."/>
            <person name="Mori M."/>
            <person name="Tomita M."/>
            <person name="Arakawa K."/>
        </authorList>
    </citation>
    <scope>NUCLEOTIDE SEQUENCE [LARGE SCALE GENOMIC DNA]</scope>
</reference>
<keyword evidence="1" id="KW-0472">Membrane</keyword>
<sequence length="183" mass="20587">MFLRLFSPCTLFAVTANRLFLLFFCFFENSYSPVRCAITANRLFLCSSVSSALLSWPRCAITLPIVSPGCFLLPVSSALHSPAHVIAMSDSRLFLCSSVSSALLFWPVTCHSWTIGGFFLLQFQQLSFHRFLIASVTGSIPVIPLFLLGIGKSEMNKEQKYNFQIFSLKQKLPQIFKLDQINE</sequence>
<comment type="caution">
    <text evidence="2">The sequence shown here is derived from an EMBL/GenBank/DDBJ whole genome shotgun (WGS) entry which is preliminary data.</text>
</comment>
<evidence type="ECO:0000313" key="2">
    <source>
        <dbReference type="EMBL" id="GBO23194.1"/>
    </source>
</evidence>
<protein>
    <submittedName>
        <fullName evidence="2">Uncharacterized protein</fullName>
    </submittedName>
</protein>
<feature type="transmembrane region" description="Helical" evidence="1">
    <location>
        <begin position="93"/>
        <end position="119"/>
    </location>
</feature>
<feature type="transmembrane region" description="Helical" evidence="1">
    <location>
        <begin position="131"/>
        <end position="150"/>
    </location>
</feature>
<gene>
    <name evidence="2" type="ORF">AVEN_11659_1</name>
</gene>
<dbReference type="Proteomes" id="UP000499080">
    <property type="component" value="Unassembled WGS sequence"/>
</dbReference>
<keyword evidence="1" id="KW-0812">Transmembrane</keyword>
<organism evidence="2 3">
    <name type="scientific">Araneus ventricosus</name>
    <name type="common">Orbweaver spider</name>
    <name type="synonym">Epeira ventricosa</name>
    <dbReference type="NCBI Taxonomy" id="182803"/>
    <lineage>
        <taxon>Eukaryota</taxon>
        <taxon>Metazoa</taxon>
        <taxon>Ecdysozoa</taxon>
        <taxon>Arthropoda</taxon>
        <taxon>Chelicerata</taxon>
        <taxon>Arachnida</taxon>
        <taxon>Araneae</taxon>
        <taxon>Araneomorphae</taxon>
        <taxon>Entelegynae</taxon>
        <taxon>Araneoidea</taxon>
        <taxon>Araneidae</taxon>
        <taxon>Araneus</taxon>
    </lineage>
</organism>
<dbReference type="AlphaFoldDB" id="A0A4Y2VFT6"/>
<name>A0A4Y2VFT6_ARAVE</name>
<evidence type="ECO:0000256" key="1">
    <source>
        <dbReference type="SAM" id="Phobius"/>
    </source>
</evidence>
<proteinExistence type="predicted"/>